<dbReference type="RefSeq" id="WP_264851815.1">
    <property type="nucleotide sequence ID" value="NZ_BRXR01000001.1"/>
</dbReference>
<evidence type="ECO:0000256" key="5">
    <source>
        <dbReference type="ARBA" id="ARBA00022833"/>
    </source>
</evidence>
<dbReference type="Gene3D" id="3.20.20.140">
    <property type="entry name" value="Metal-dependent hydrolases"/>
    <property type="match status" value="1"/>
</dbReference>
<evidence type="ECO:0000256" key="1">
    <source>
        <dbReference type="ARBA" id="ARBA00001947"/>
    </source>
</evidence>
<comment type="caution">
    <text evidence="7">The sequence shown here is derived from an EMBL/GenBank/DDBJ whole genome shotgun (WGS) entry which is preliminary data.</text>
</comment>
<dbReference type="Proteomes" id="UP001208567">
    <property type="component" value="Unassembled WGS sequence"/>
</dbReference>
<proteinExistence type="inferred from homology"/>
<evidence type="ECO:0000313" key="8">
    <source>
        <dbReference type="Proteomes" id="UP001208567"/>
    </source>
</evidence>
<evidence type="ECO:0000256" key="3">
    <source>
        <dbReference type="ARBA" id="ARBA00022723"/>
    </source>
</evidence>
<dbReference type="Pfam" id="PF00962">
    <property type="entry name" value="A_deaminase"/>
    <property type="match status" value="1"/>
</dbReference>
<dbReference type="InterPro" id="IPR032466">
    <property type="entry name" value="Metal_Hydrolase"/>
</dbReference>
<dbReference type="EMBL" id="BRXR01000001">
    <property type="protein sequence ID" value="GLC32506.1"/>
    <property type="molecule type" value="Genomic_DNA"/>
</dbReference>
<name>A0ABQ5NBC0_9CLOT</name>
<sequence length="314" mass="35856">MDDSLKFIEGLKTRNINLLKSVPKADLHNHFTMGGNKDFIYKKTGKLIRTLSYKLKSMGEMGRWVNENVGDIFKDKEGRKIAIDSCFQQANEDNITVLDIGENVWALDGIYGGDINELVNAFYSSREKYAPYTRLSFQIGLSRYCSVESLLEWSEAFFEQDCFDSIDLYADEFAQPIENFKPLYRKAREKKLILRAHVGEFGSADDVMRAVEELELDEVQHGIAAAKSQKVMNFLSDNKIRLNICPTSNIKLSRVYSYKDHCIRKLFDNGVIVTINSDDVLVFGNSVSQEFLNVYISGLFTAEELNEIRLNGLK</sequence>
<dbReference type="InterPro" id="IPR001365">
    <property type="entry name" value="A_deaminase_dom"/>
</dbReference>
<protein>
    <submittedName>
        <fullName evidence="7">Adenosine deaminase family protein</fullName>
    </submittedName>
</protein>
<dbReference type="PANTHER" id="PTHR43114">
    <property type="entry name" value="ADENINE DEAMINASE"/>
    <property type="match status" value="1"/>
</dbReference>
<dbReference type="SUPFAM" id="SSF51556">
    <property type="entry name" value="Metallo-dependent hydrolases"/>
    <property type="match status" value="1"/>
</dbReference>
<keyword evidence="4" id="KW-0378">Hydrolase</keyword>
<evidence type="ECO:0000256" key="4">
    <source>
        <dbReference type="ARBA" id="ARBA00022801"/>
    </source>
</evidence>
<comment type="cofactor">
    <cofactor evidence="1">
        <name>Zn(2+)</name>
        <dbReference type="ChEBI" id="CHEBI:29105"/>
    </cofactor>
</comment>
<gene>
    <name evidence="7" type="ORF">bsdE14_39160</name>
</gene>
<evidence type="ECO:0000256" key="2">
    <source>
        <dbReference type="ARBA" id="ARBA00006676"/>
    </source>
</evidence>
<dbReference type="PANTHER" id="PTHR43114:SF6">
    <property type="entry name" value="ADENINE DEAMINASE"/>
    <property type="match status" value="1"/>
</dbReference>
<accession>A0ABQ5NBC0</accession>
<keyword evidence="8" id="KW-1185">Reference proteome</keyword>
<keyword evidence="5" id="KW-0862">Zinc</keyword>
<keyword evidence="3" id="KW-0479">Metal-binding</keyword>
<dbReference type="InterPro" id="IPR006330">
    <property type="entry name" value="Ado/ade_deaminase"/>
</dbReference>
<evidence type="ECO:0000313" key="7">
    <source>
        <dbReference type="EMBL" id="GLC32506.1"/>
    </source>
</evidence>
<reference evidence="7 8" key="1">
    <citation type="journal article" date="2024" name="Int. J. Syst. Evol. Microbiol.">
        <title>Clostridium omnivorum sp. nov., isolated from anoxic soil under the treatment of reductive soil disinfestation.</title>
        <authorList>
            <person name="Ueki A."/>
            <person name="Tonouchi A."/>
            <person name="Kaku N."/>
            <person name="Honma S."/>
            <person name="Ueki K."/>
        </authorList>
    </citation>
    <scope>NUCLEOTIDE SEQUENCE [LARGE SCALE GENOMIC DNA]</scope>
    <source>
        <strain evidence="7 8">E14</strain>
    </source>
</reference>
<evidence type="ECO:0000259" key="6">
    <source>
        <dbReference type="Pfam" id="PF00962"/>
    </source>
</evidence>
<feature type="domain" description="Adenosine deaminase" evidence="6">
    <location>
        <begin position="157"/>
        <end position="314"/>
    </location>
</feature>
<comment type="similarity">
    <text evidence="2">Belongs to the metallo-dependent hydrolases superfamily. Adenosine and AMP deaminases family.</text>
</comment>
<organism evidence="7 8">
    <name type="scientific">Clostridium omnivorum</name>
    <dbReference type="NCBI Taxonomy" id="1604902"/>
    <lineage>
        <taxon>Bacteria</taxon>
        <taxon>Bacillati</taxon>
        <taxon>Bacillota</taxon>
        <taxon>Clostridia</taxon>
        <taxon>Eubacteriales</taxon>
        <taxon>Clostridiaceae</taxon>
        <taxon>Clostridium</taxon>
    </lineage>
</organism>